<keyword evidence="3" id="KW-0325">Glycoprotein</keyword>
<dbReference type="SUPFAM" id="SSF101898">
    <property type="entry name" value="NHL repeat"/>
    <property type="match status" value="1"/>
</dbReference>
<evidence type="ECO:0000313" key="5">
    <source>
        <dbReference type="EMBL" id="CAF1505595.1"/>
    </source>
</evidence>
<dbReference type="Pfam" id="PF01436">
    <property type="entry name" value="NHL"/>
    <property type="match status" value="2"/>
</dbReference>
<evidence type="ECO:0000313" key="6">
    <source>
        <dbReference type="Proteomes" id="UP000663852"/>
    </source>
</evidence>
<dbReference type="GO" id="GO:0005576">
    <property type="term" value="C:extracellular region"/>
    <property type="evidence" value="ECO:0007669"/>
    <property type="project" value="TreeGrafter"/>
</dbReference>
<gene>
    <name evidence="5" type="ORF">EDS130_LOCUS42908</name>
</gene>
<proteinExistence type="predicted"/>
<dbReference type="AlphaFoldDB" id="A0A815TUV3"/>
<reference evidence="5" key="1">
    <citation type="submission" date="2021-02" db="EMBL/GenBank/DDBJ databases">
        <authorList>
            <person name="Nowell W R."/>
        </authorList>
    </citation>
    <scope>NUCLEOTIDE SEQUENCE</scope>
</reference>
<keyword evidence="1" id="KW-0732">Signal</keyword>
<sequence length="355" mass="41217">MLRDLLLEGLFCSNRFCGLFRIKSYCADRRFRLPTMSRTFIAGILTTSVYHKTTARGHGEGRELNQLGYPQGIFISEKQNIFIADWRNHRIVEWKLNEEKGKIIAGGSGWETIIYSLNRPTDVIVDEENRSLIVADQGSRRVIRWWFDQSSGISRFIPWFNQNRQEIVIEDIWCYGIAKDKFGFLYVSNELKNEVRRWKIEETKEKEGTLVAGGNGCGNEHYQLHHPSFIFVDDEQSIYISDRLNHRVMKWRKDVKVGVVVAGGNGKGNKLNQLNYPQGILVKDFGQIYVADCYNHRIMRWCEGKEEGEIVVGGNEEREELNQLSFPRGLSFDVKGNLYVADKRNHRIARFDLIL</sequence>
<dbReference type="InterPro" id="IPR011042">
    <property type="entry name" value="6-blade_b-propeller_TolB-like"/>
</dbReference>
<organism evidence="5 6">
    <name type="scientific">Adineta ricciae</name>
    <name type="common">Rotifer</name>
    <dbReference type="NCBI Taxonomy" id="249248"/>
    <lineage>
        <taxon>Eukaryota</taxon>
        <taxon>Metazoa</taxon>
        <taxon>Spiralia</taxon>
        <taxon>Gnathifera</taxon>
        <taxon>Rotifera</taxon>
        <taxon>Eurotatoria</taxon>
        <taxon>Bdelloidea</taxon>
        <taxon>Adinetida</taxon>
        <taxon>Adinetidae</taxon>
        <taxon>Adineta</taxon>
    </lineage>
</organism>
<evidence type="ECO:0000256" key="4">
    <source>
        <dbReference type="PROSITE-ProRule" id="PRU00504"/>
    </source>
</evidence>
<dbReference type="Gene3D" id="2.120.10.30">
    <property type="entry name" value="TolB, C-terminal domain"/>
    <property type="match status" value="1"/>
</dbReference>
<keyword evidence="2" id="KW-0677">Repeat</keyword>
<evidence type="ECO:0000256" key="3">
    <source>
        <dbReference type="ARBA" id="ARBA00023180"/>
    </source>
</evidence>
<comment type="caution">
    <text evidence="5">The sequence shown here is derived from an EMBL/GenBank/DDBJ whole genome shotgun (WGS) entry which is preliminary data.</text>
</comment>
<protein>
    <submittedName>
        <fullName evidence="5">Uncharacterized protein</fullName>
    </submittedName>
</protein>
<dbReference type="EMBL" id="CAJNOJ010000661">
    <property type="protein sequence ID" value="CAF1505595.1"/>
    <property type="molecule type" value="Genomic_DNA"/>
</dbReference>
<dbReference type="PANTHER" id="PTHR10680:SF28">
    <property type="entry name" value="SMP-30_GLUCONOLACTONASE_LRE-LIKE REGION DOMAIN-CONTAINING PROTEIN"/>
    <property type="match status" value="1"/>
</dbReference>
<dbReference type="OrthoDB" id="342730at2759"/>
<feature type="repeat" description="NHL" evidence="4">
    <location>
        <begin position="323"/>
        <end position="354"/>
    </location>
</feature>
<dbReference type="Proteomes" id="UP000663852">
    <property type="component" value="Unassembled WGS sequence"/>
</dbReference>
<accession>A0A815TUV3</accession>
<evidence type="ECO:0000256" key="1">
    <source>
        <dbReference type="ARBA" id="ARBA00022729"/>
    </source>
</evidence>
<dbReference type="PROSITE" id="PS51125">
    <property type="entry name" value="NHL"/>
    <property type="match status" value="1"/>
</dbReference>
<dbReference type="InterPro" id="IPR001258">
    <property type="entry name" value="NHL_repeat"/>
</dbReference>
<dbReference type="CDD" id="cd05819">
    <property type="entry name" value="NHL"/>
    <property type="match status" value="1"/>
</dbReference>
<dbReference type="Gene3D" id="2.40.10.500">
    <property type="match status" value="1"/>
</dbReference>
<dbReference type="PANTHER" id="PTHR10680">
    <property type="entry name" value="PEPTIDYL-GLYCINE ALPHA-AMIDATING MONOOXYGENASE"/>
    <property type="match status" value="1"/>
</dbReference>
<evidence type="ECO:0000256" key="2">
    <source>
        <dbReference type="ARBA" id="ARBA00022737"/>
    </source>
</evidence>
<name>A0A815TUV3_ADIRI</name>